<proteinExistence type="predicted"/>
<dbReference type="Proteomes" id="UP000198253">
    <property type="component" value="Chromosome I"/>
</dbReference>
<dbReference type="AlphaFoldDB" id="A0A1C4VQ15"/>
<accession>A0A1C4VQ15</accession>
<dbReference type="InterPro" id="IPR010982">
    <property type="entry name" value="Lambda_DNA-bd_dom_sf"/>
</dbReference>
<keyword evidence="3" id="KW-1185">Reference proteome</keyword>
<dbReference type="InParanoid" id="A0A1C4VQ15"/>
<evidence type="ECO:0000313" key="3">
    <source>
        <dbReference type="Proteomes" id="UP000198253"/>
    </source>
</evidence>
<feature type="domain" description="HTH cro/C1-type" evidence="1">
    <location>
        <begin position="13"/>
        <end position="66"/>
    </location>
</feature>
<dbReference type="InterPro" id="IPR001387">
    <property type="entry name" value="Cro/C1-type_HTH"/>
</dbReference>
<dbReference type="SMART" id="SM00530">
    <property type="entry name" value="HTH_XRE"/>
    <property type="match status" value="1"/>
</dbReference>
<dbReference type="Pfam" id="PF19054">
    <property type="entry name" value="DUF5753"/>
    <property type="match status" value="1"/>
</dbReference>
<dbReference type="Gene3D" id="1.10.260.40">
    <property type="entry name" value="lambda repressor-like DNA-binding domains"/>
    <property type="match status" value="1"/>
</dbReference>
<sequence>MGISPSEFLLRELRRRRVAAGLTQDALGERVHYSNTHVSAIETGVKPPKPEYLKAVDEALETGGILLSLWEDLVRDASAPVWFRNWIEIERQALSLRWYEMTTVPGLLQTEAYARALFACGGLLSSDEVERRTSARIMRQEVLTSESPPQFVAVIDENVLQREVGDAAIMHAQLCRMLELSTQLPHVRIHVVPSSTGAYAGMGGPFVLASLEGGDEYAYLDSQLQGQVVDESSSLIWVQQAWESIRGEALPHRQSVELIERVAEKWN</sequence>
<dbReference type="PROSITE" id="PS50943">
    <property type="entry name" value="HTH_CROC1"/>
    <property type="match status" value="1"/>
</dbReference>
<dbReference type="Pfam" id="PF13560">
    <property type="entry name" value="HTH_31"/>
    <property type="match status" value="1"/>
</dbReference>
<evidence type="ECO:0000259" key="1">
    <source>
        <dbReference type="PROSITE" id="PS50943"/>
    </source>
</evidence>
<evidence type="ECO:0000313" key="2">
    <source>
        <dbReference type="EMBL" id="SCE86053.1"/>
    </source>
</evidence>
<reference evidence="3" key="1">
    <citation type="submission" date="2016-06" db="EMBL/GenBank/DDBJ databases">
        <authorList>
            <person name="Varghese N."/>
            <person name="Submissions Spin"/>
        </authorList>
    </citation>
    <scope>NUCLEOTIDE SEQUENCE [LARGE SCALE GENOMIC DNA]</scope>
    <source>
        <strain evidence="3">DSM 43816</strain>
    </source>
</reference>
<protein>
    <submittedName>
        <fullName evidence="2">Helix-turn-helix domain-containing protein</fullName>
    </submittedName>
</protein>
<dbReference type="GO" id="GO:0003677">
    <property type="term" value="F:DNA binding"/>
    <property type="evidence" value="ECO:0007669"/>
    <property type="project" value="InterPro"/>
</dbReference>
<gene>
    <name evidence="2" type="ORF">GA0070618_1452</name>
</gene>
<organism evidence="2 3">
    <name type="scientific">Micromonospora echinospora</name>
    <name type="common">Micromonospora purpurea</name>
    <dbReference type="NCBI Taxonomy" id="1877"/>
    <lineage>
        <taxon>Bacteria</taxon>
        <taxon>Bacillati</taxon>
        <taxon>Actinomycetota</taxon>
        <taxon>Actinomycetes</taxon>
        <taxon>Micromonosporales</taxon>
        <taxon>Micromonosporaceae</taxon>
        <taxon>Micromonospora</taxon>
    </lineage>
</organism>
<dbReference type="CDD" id="cd00093">
    <property type="entry name" value="HTH_XRE"/>
    <property type="match status" value="1"/>
</dbReference>
<dbReference type="RefSeq" id="WP_231931643.1">
    <property type="nucleotide sequence ID" value="NZ_LT607413.1"/>
</dbReference>
<dbReference type="EMBL" id="LT607413">
    <property type="protein sequence ID" value="SCE86053.1"/>
    <property type="molecule type" value="Genomic_DNA"/>
</dbReference>
<name>A0A1C4VQ15_MICEC</name>
<dbReference type="InterPro" id="IPR043917">
    <property type="entry name" value="DUF5753"/>
</dbReference>
<dbReference type="SUPFAM" id="SSF47413">
    <property type="entry name" value="lambda repressor-like DNA-binding domains"/>
    <property type="match status" value="1"/>
</dbReference>